<proteinExistence type="predicted"/>
<comment type="caution">
    <text evidence="1">The sequence shown here is derived from an EMBL/GenBank/DDBJ whole genome shotgun (WGS) entry which is preliminary data.</text>
</comment>
<name>A0A644Y9H1_9ZZZZ</name>
<dbReference type="AlphaFoldDB" id="A0A644Y9H1"/>
<gene>
    <name evidence="1" type="ORF">SDC9_71448</name>
</gene>
<dbReference type="EMBL" id="VSSQ01004381">
    <property type="protein sequence ID" value="MPM24959.1"/>
    <property type="molecule type" value="Genomic_DNA"/>
</dbReference>
<reference evidence="1" key="1">
    <citation type="submission" date="2019-08" db="EMBL/GenBank/DDBJ databases">
        <authorList>
            <person name="Kucharzyk K."/>
            <person name="Murdoch R.W."/>
            <person name="Higgins S."/>
            <person name="Loffler F."/>
        </authorList>
    </citation>
    <scope>NUCLEOTIDE SEQUENCE</scope>
</reference>
<protein>
    <submittedName>
        <fullName evidence="1">Uncharacterized protein</fullName>
    </submittedName>
</protein>
<evidence type="ECO:0000313" key="1">
    <source>
        <dbReference type="EMBL" id="MPM24959.1"/>
    </source>
</evidence>
<organism evidence="1">
    <name type="scientific">bioreactor metagenome</name>
    <dbReference type="NCBI Taxonomy" id="1076179"/>
    <lineage>
        <taxon>unclassified sequences</taxon>
        <taxon>metagenomes</taxon>
        <taxon>ecological metagenomes</taxon>
    </lineage>
</organism>
<accession>A0A644Y9H1</accession>
<sequence>MGEHETLSLFAVLASYGLNKVTVFLLGFGDTAVVDILGKEQGSLAEIQPAVGLGEQFVVSELDELEMKLIVQYAELLYIERSVALPQCIHLLKDSFQLGWIGTILTDYAHSKGLKVCPHLSQLLIVDHSDVLDVASAMGNDNDKPILFKTFQRFAHRSSGAGELLCKIVLRKLCPILEQTLPYLVFQVFIDCFYQMTFRIHIASIAKQVSRG</sequence>